<keyword evidence="3" id="KW-1185">Reference proteome</keyword>
<proteinExistence type="predicted"/>
<evidence type="ECO:0000313" key="2">
    <source>
        <dbReference type="EMBL" id="RKS89680.1"/>
    </source>
</evidence>
<organism evidence="2 3">
    <name type="scientific">Flavobacterium limicola</name>
    <dbReference type="NCBI Taxonomy" id="180441"/>
    <lineage>
        <taxon>Bacteria</taxon>
        <taxon>Pseudomonadati</taxon>
        <taxon>Bacteroidota</taxon>
        <taxon>Flavobacteriia</taxon>
        <taxon>Flavobacteriales</taxon>
        <taxon>Flavobacteriaceae</taxon>
        <taxon>Flavobacterium</taxon>
    </lineage>
</organism>
<keyword evidence="1" id="KW-0732">Signal</keyword>
<sequence length="143" mass="16265">MKLKLLFIMSFFCVLYNTMNAQSESQGEIIKQCVALQELQKKIPNEIKQSMKDILILNQGANFTFGQDLSIDDKSVLLISEQELINKKGNGYFVFDTLTIEDSKATSIYKFVYLKDNKEIAVSVRLTLEKSANKWGIVNAIID</sequence>
<feature type="chain" id="PRO_5019790933" description="DUF4440 domain-containing protein" evidence="1">
    <location>
        <begin position="22"/>
        <end position="143"/>
    </location>
</feature>
<evidence type="ECO:0008006" key="4">
    <source>
        <dbReference type="Google" id="ProtNLM"/>
    </source>
</evidence>
<dbReference type="EMBL" id="RBXA01000006">
    <property type="protein sequence ID" value="RKS89680.1"/>
    <property type="molecule type" value="Genomic_DNA"/>
</dbReference>
<evidence type="ECO:0000313" key="3">
    <source>
        <dbReference type="Proteomes" id="UP000280091"/>
    </source>
</evidence>
<protein>
    <recommendedName>
        <fullName evidence="4">DUF4440 domain-containing protein</fullName>
    </recommendedName>
</protein>
<comment type="caution">
    <text evidence="2">The sequence shown here is derived from an EMBL/GenBank/DDBJ whole genome shotgun (WGS) entry which is preliminary data.</text>
</comment>
<evidence type="ECO:0000256" key="1">
    <source>
        <dbReference type="SAM" id="SignalP"/>
    </source>
</evidence>
<accession>A0A495RQR1</accession>
<gene>
    <name evidence="2" type="ORF">BC952_3008</name>
</gene>
<dbReference type="Proteomes" id="UP000280091">
    <property type="component" value="Unassembled WGS sequence"/>
</dbReference>
<reference evidence="2 3" key="1">
    <citation type="submission" date="2018-10" db="EMBL/GenBank/DDBJ databases">
        <title>Genomic Encyclopedia of Archaeal and Bacterial Type Strains, Phase II (KMG-II): from individual species to whole genera.</title>
        <authorList>
            <person name="Goeker M."/>
        </authorList>
    </citation>
    <scope>NUCLEOTIDE SEQUENCE [LARGE SCALE GENOMIC DNA]</scope>
    <source>
        <strain evidence="2 3">DSM 15094</strain>
    </source>
</reference>
<feature type="signal peptide" evidence="1">
    <location>
        <begin position="1"/>
        <end position="21"/>
    </location>
</feature>
<dbReference type="RefSeq" id="WP_121366250.1">
    <property type="nucleotide sequence ID" value="NZ_RBXA01000006.1"/>
</dbReference>
<name>A0A495RQR1_9FLAO</name>
<dbReference type="AlphaFoldDB" id="A0A495RQR1"/>
<dbReference type="OrthoDB" id="1363159at2"/>